<name>A0ABP8PIJ8_9NOCA</name>
<evidence type="ECO:0000256" key="1">
    <source>
        <dbReference type="SAM" id="SignalP"/>
    </source>
</evidence>
<evidence type="ECO:0000313" key="3">
    <source>
        <dbReference type="Proteomes" id="UP001501183"/>
    </source>
</evidence>
<evidence type="ECO:0000313" key="2">
    <source>
        <dbReference type="EMBL" id="GAA4486652.1"/>
    </source>
</evidence>
<dbReference type="RefSeq" id="WP_345350148.1">
    <property type="nucleotide sequence ID" value="NZ_BAABFB010000066.1"/>
</dbReference>
<comment type="caution">
    <text evidence="2">The sequence shown here is derived from an EMBL/GenBank/DDBJ whole genome shotgun (WGS) entry which is preliminary data.</text>
</comment>
<gene>
    <name evidence="2" type="ORF">GCM10023094_43550</name>
</gene>
<accession>A0ABP8PIJ8</accession>
<reference evidence="3" key="1">
    <citation type="journal article" date="2019" name="Int. J. Syst. Evol. Microbiol.">
        <title>The Global Catalogue of Microorganisms (GCM) 10K type strain sequencing project: providing services to taxonomists for standard genome sequencing and annotation.</title>
        <authorList>
            <consortium name="The Broad Institute Genomics Platform"/>
            <consortium name="The Broad Institute Genome Sequencing Center for Infectious Disease"/>
            <person name="Wu L."/>
            <person name="Ma J."/>
        </authorList>
    </citation>
    <scope>NUCLEOTIDE SEQUENCE [LARGE SCALE GENOMIC DNA]</scope>
    <source>
        <strain evidence="3">JCM 32206</strain>
    </source>
</reference>
<dbReference type="Proteomes" id="UP001501183">
    <property type="component" value="Unassembled WGS sequence"/>
</dbReference>
<organism evidence="2 3">
    <name type="scientific">Rhodococcus olei</name>
    <dbReference type="NCBI Taxonomy" id="2161675"/>
    <lineage>
        <taxon>Bacteria</taxon>
        <taxon>Bacillati</taxon>
        <taxon>Actinomycetota</taxon>
        <taxon>Actinomycetes</taxon>
        <taxon>Mycobacteriales</taxon>
        <taxon>Nocardiaceae</taxon>
        <taxon>Rhodococcus</taxon>
    </lineage>
</organism>
<keyword evidence="3" id="KW-1185">Reference proteome</keyword>
<sequence>MRIPLWIGTPLVLALATADAALDLQTRAVGALTRAVMRRTFVVAHDELAWYSTHEEDTHSRSA</sequence>
<dbReference type="EMBL" id="BAABFB010000066">
    <property type="protein sequence ID" value="GAA4486652.1"/>
    <property type="molecule type" value="Genomic_DNA"/>
</dbReference>
<keyword evidence="1" id="KW-0732">Signal</keyword>
<proteinExistence type="predicted"/>
<protein>
    <submittedName>
        <fullName evidence="2">Uncharacterized protein</fullName>
    </submittedName>
</protein>
<feature type="chain" id="PRO_5045195937" evidence="1">
    <location>
        <begin position="21"/>
        <end position="63"/>
    </location>
</feature>
<feature type="signal peptide" evidence="1">
    <location>
        <begin position="1"/>
        <end position="20"/>
    </location>
</feature>